<evidence type="ECO:0000256" key="3">
    <source>
        <dbReference type="ARBA" id="ARBA00022692"/>
    </source>
</evidence>
<dbReference type="RefSeq" id="WP_124343593.1">
    <property type="nucleotide sequence ID" value="NZ_BHYL01000231.1"/>
</dbReference>
<keyword evidence="16" id="KW-1185">Reference proteome</keyword>
<dbReference type="AlphaFoldDB" id="A0A401V2F6"/>
<evidence type="ECO:0000256" key="2">
    <source>
        <dbReference type="ARBA" id="ARBA00022448"/>
    </source>
</evidence>
<comment type="similarity">
    <text evidence="9">Belongs to the ABC transporter superfamily. Lipid exporter (TC 3.A.1.106) family.</text>
</comment>
<evidence type="ECO:0000313" key="15">
    <source>
        <dbReference type="EMBL" id="GCD21084.1"/>
    </source>
</evidence>
<evidence type="ECO:0000256" key="5">
    <source>
        <dbReference type="ARBA" id="ARBA00022840"/>
    </source>
</evidence>
<dbReference type="OrthoDB" id="9806127at2"/>
<feature type="domain" description="ABC transporter" evidence="13">
    <location>
        <begin position="428"/>
        <end position="662"/>
    </location>
</feature>
<feature type="region of interest" description="Disordered" evidence="11">
    <location>
        <begin position="1"/>
        <end position="49"/>
    </location>
</feature>
<evidence type="ECO:0000256" key="12">
    <source>
        <dbReference type="SAM" id="Phobius"/>
    </source>
</evidence>
<dbReference type="PANTHER" id="PTHR43394">
    <property type="entry name" value="ATP-DEPENDENT PERMEASE MDL1, MITOCHONDRIAL"/>
    <property type="match status" value="1"/>
</dbReference>
<dbReference type="InterPro" id="IPR011527">
    <property type="entry name" value="ABC1_TM_dom"/>
</dbReference>
<keyword evidence="5 15" id="KW-0067">ATP-binding</keyword>
<dbReference type="InterPro" id="IPR039421">
    <property type="entry name" value="Type_1_exporter"/>
</dbReference>
<proteinExistence type="inferred from homology"/>
<feature type="transmembrane region" description="Helical" evidence="12">
    <location>
        <begin position="67"/>
        <end position="86"/>
    </location>
</feature>
<feature type="transmembrane region" description="Helical" evidence="12">
    <location>
        <begin position="252"/>
        <end position="269"/>
    </location>
</feature>
<dbReference type="PROSITE" id="PS50929">
    <property type="entry name" value="ABC_TM1F"/>
    <property type="match status" value="1"/>
</dbReference>
<dbReference type="FunFam" id="3.40.50.300:FF:000287">
    <property type="entry name" value="Multidrug ABC transporter ATP-binding protein"/>
    <property type="match status" value="1"/>
</dbReference>
<gene>
    <name evidence="15" type="ORF">CTKZ_26460</name>
</gene>
<evidence type="ECO:0000259" key="14">
    <source>
        <dbReference type="PROSITE" id="PS50929"/>
    </source>
</evidence>
<keyword evidence="6 12" id="KW-1133">Transmembrane helix</keyword>
<dbReference type="PROSITE" id="PS00211">
    <property type="entry name" value="ABC_TRANSPORTER_1"/>
    <property type="match status" value="1"/>
</dbReference>
<evidence type="ECO:0000256" key="9">
    <source>
        <dbReference type="ARBA" id="ARBA00061644"/>
    </source>
</evidence>
<dbReference type="GO" id="GO:0015421">
    <property type="term" value="F:ABC-type oligopeptide transporter activity"/>
    <property type="evidence" value="ECO:0007669"/>
    <property type="project" value="TreeGrafter"/>
</dbReference>
<keyword evidence="2" id="KW-0813">Transport</keyword>
<dbReference type="CDD" id="cd18547">
    <property type="entry name" value="ABC_6TM_Tm288_like"/>
    <property type="match status" value="1"/>
</dbReference>
<dbReference type="SUPFAM" id="SSF52540">
    <property type="entry name" value="P-loop containing nucleoside triphosphate hydrolases"/>
    <property type="match status" value="1"/>
</dbReference>
<evidence type="ECO:0000256" key="6">
    <source>
        <dbReference type="ARBA" id="ARBA00022989"/>
    </source>
</evidence>
<name>A0A401V2F6_9CELL</name>
<dbReference type="InterPro" id="IPR003439">
    <property type="entry name" value="ABC_transporter-like_ATP-bd"/>
</dbReference>
<dbReference type="Pfam" id="PF00005">
    <property type="entry name" value="ABC_tran"/>
    <property type="match status" value="1"/>
</dbReference>
<comment type="function">
    <text evidence="8">ABC transporter involved in fatty acid import. Transmembrane domains (TMD) form a pore in the membrane and the ATP-binding domain (NBD) is responsible for energy generation.</text>
</comment>
<dbReference type="GO" id="GO:0016887">
    <property type="term" value="F:ATP hydrolysis activity"/>
    <property type="evidence" value="ECO:0007669"/>
    <property type="project" value="InterPro"/>
</dbReference>
<dbReference type="InterPro" id="IPR027417">
    <property type="entry name" value="P-loop_NTPase"/>
</dbReference>
<feature type="transmembrane region" description="Helical" evidence="12">
    <location>
        <begin position="229"/>
        <end position="246"/>
    </location>
</feature>
<evidence type="ECO:0000256" key="1">
    <source>
        <dbReference type="ARBA" id="ARBA00004651"/>
    </source>
</evidence>
<protein>
    <recommendedName>
        <fullName evidence="10">Fatty acid ABC transporter ATP-binding/permease protein</fullName>
    </recommendedName>
</protein>
<comment type="subcellular location">
    <subcellularLocation>
        <location evidence="1">Cell membrane</location>
        <topology evidence="1">Multi-pass membrane protein</topology>
    </subcellularLocation>
</comment>
<keyword evidence="3 12" id="KW-0812">Transmembrane</keyword>
<dbReference type="CDD" id="cd03254">
    <property type="entry name" value="ABCC_Glucan_exporter_like"/>
    <property type="match status" value="1"/>
</dbReference>
<dbReference type="SMART" id="SM00382">
    <property type="entry name" value="AAA"/>
    <property type="match status" value="1"/>
</dbReference>
<dbReference type="Pfam" id="PF00664">
    <property type="entry name" value="ABC_membrane"/>
    <property type="match status" value="1"/>
</dbReference>
<sequence>MSEQERPAPTADPAVPTARPGQAVAVPRRPPRGGPGPMGGMGMPGEKSMDFRGSGRRFLTELRPERVPLVAVIVLGVASVVLAVIGPKLLGNATNLIFDGWIGGQLPAGLTKQQAIDGLRAEGQTQFADMLQGTDVVPGQGVDFTQLRNLLLVVVVIYVGSFLFGWLQGRITAGVVQRTVYRLRERVEKKLSRLPLSYVDGQPRGELLSRVTNDIDNVAQSLQQTLSQLITSVLTVVGVLVMMFWISPLLAVVALVTVPASVMVAGAIAKRSRPQFIDQWAWTGKLNAHIEEMFTGHALVTVFGRQHEAAQTFDERNEALYQASFKAQYISGIIQPALGFLANLNYLVVAVVGGLRVASGAMSIGDVQAFIQYSRQFTQPITQIASMANLLQSGVASAERVFQLLDAPEQTPDPEPATTLDRPVRGRVTFEHVAFRYDPDTPLIDDLSIVAEPGATVAIVGPTGAGKTTLVNLLMRFYDADSGRITLDGVDTRDLTRDELRSQMGMVLQDTWLFGGTLAENIAYGVDSATHEEIVAAAQATHVDRFVRTLPDGYDTKVDDEGANVSAGEKQLLTIARAFLADPAILILDEATSSVDTRTEVLVQQAMNALRAGRTSFVIAHRLSTIRDADTILVMEHGSIVEQGSHDELLAADGAYARLYASQFAAAVTADE</sequence>
<dbReference type="InterPro" id="IPR036640">
    <property type="entry name" value="ABC1_TM_sf"/>
</dbReference>
<keyword evidence="4" id="KW-0547">Nucleotide-binding</keyword>
<evidence type="ECO:0000256" key="10">
    <source>
        <dbReference type="ARBA" id="ARBA00071747"/>
    </source>
</evidence>
<evidence type="ECO:0000259" key="13">
    <source>
        <dbReference type="PROSITE" id="PS50893"/>
    </source>
</evidence>
<keyword evidence="7 12" id="KW-0472">Membrane</keyword>
<feature type="compositionally biased region" description="Low complexity" evidence="11">
    <location>
        <begin position="7"/>
        <end position="20"/>
    </location>
</feature>
<dbReference type="SUPFAM" id="SSF90123">
    <property type="entry name" value="ABC transporter transmembrane region"/>
    <property type="match status" value="1"/>
</dbReference>
<evidence type="ECO:0000256" key="8">
    <source>
        <dbReference type="ARBA" id="ARBA00055053"/>
    </source>
</evidence>
<evidence type="ECO:0000313" key="16">
    <source>
        <dbReference type="Proteomes" id="UP000288246"/>
    </source>
</evidence>
<accession>A0A401V2F6</accession>
<dbReference type="InterPro" id="IPR003593">
    <property type="entry name" value="AAA+_ATPase"/>
</dbReference>
<dbReference type="PROSITE" id="PS50893">
    <property type="entry name" value="ABC_TRANSPORTER_2"/>
    <property type="match status" value="1"/>
</dbReference>
<dbReference type="Gene3D" id="1.20.1560.10">
    <property type="entry name" value="ABC transporter type 1, transmembrane domain"/>
    <property type="match status" value="1"/>
</dbReference>
<evidence type="ECO:0000256" key="4">
    <source>
        <dbReference type="ARBA" id="ARBA00022741"/>
    </source>
</evidence>
<dbReference type="InterPro" id="IPR017871">
    <property type="entry name" value="ABC_transporter-like_CS"/>
</dbReference>
<reference evidence="15 16" key="1">
    <citation type="submission" date="2018-11" db="EMBL/GenBank/DDBJ databases">
        <title>Draft genome sequence of Cellulomonas takizawaensis strain TKZ-21.</title>
        <authorList>
            <person name="Yamamura H."/>
            <person name="Hayashi T."/>
            <person name="Hamada M."/>
            <person name="Serisawa Y."/>
            <person name="Matsuyama K."/>
            <person name="Nakagawa Y."/>
            <person name="Otoguro M."/>
            <person name="Yanagida F."/>
            <person name="Hayakawa M."/>
        </authorList>
    </citation>
    <scope>NUCLEOTIDE SEQUENCE [LARGE SCALE GENOMIC DNA]</scope>
    <source>
        <strain evidence="15 16">TKZ-21</strain>
    </source>
</reference>
<feature type="domain" description="ABC transmembrane type-1" evidence="14">
    <location>
        <begin position="70"/>
        <end position="393"/>
    </location>
</feature>
<feature type="transmembrane region" description="Helical" evidence="12">
    <location>
        <begin position="150"/>
        <end position="167"/>
    </location>
</feature>
<dbReference type="Proteomes" id="UP000288246">
    <property type="component" value="Unassembled WGS sequence"/>
</dbReference>
<dbReference type="Gene3D" id="3.40.50.300">
    <property type="entry name" value="P-loop containing nucleotide triphosphate hydrolases"/>
    <property type="match status" value="1"/>
</dbReference>
<evidence type="ECO:0000256" key="7">
    <source>
        <dbReference type="ARBA" id="ARBA00023136"/>
    </source>
</evidence>
<dbReference type="GO" id="GO:0005886">
    <property type="term" value="C:plasma membrane"/>
    <property type="evidence" value="ECO:0007669"/>
    <property type="project" value="UniProtKB-SubCell"/>
</dbReference>
<comment type="caution">
    <text evidence="15">The sequence shown here is derived from an EMBL/GenBank/DDBJ whole genome shotgun (WGS) entry which is preliminary data.</text>
</comment>
<dbReference type="GO" id="GO:0005524">
    <property type="term" value="F:ATP binding"/>
    <property type="evidence" value="ECO:0007669"/>
    <property type="project" value="UniProtKB-KW"/>
</dbReference>
<dbReference type="EMBL" id="BHYL01000231">
    <property type="protein sequence ID" value="GCD21084.1"/>
    <property type="molecule type" value="Genomic_DNA"/>
</dbReference>
<organism evidence="15 16">
    <name type="scientific">Cellulomonas algicola</name>
    <dbReference type="NCBI Taxonomy" id="2071633"/>
    <lineage>
        <taxon>Bacteria</taxon>
        <taxon>Bacillati</taxon>
        <taxon>Actinomycetota</taxon>
        <taxon>Actinomycetes</taxon>
        <taxon>Micrococcales</taxon>
        <taxon>Cellulomonadaceae</taxon>
        <taxon>Cellulomonas</taxon>
    </lineage>
</organism>
<dbReference type="PANTHER" id="PTHR43394:SF1">
    <property type="entry name" value="ATP-BINDING CASSETTE SUB-FAMILY B MEMBER 10, MITOCHONDRIAL"/>
    <property type="match status" value="1"/>
</dbReference>
<evidence type="ECO:0000256" key="11">
    <source>
        <dbReference type="SAM" id="MobiDB-lite"/>
    </source>
</evidence>